<feature type="domain" description="Oligopeptidase F N-terminal" evidence="9">
    <location>
        <begin position="113"/>
        <end position="182"/>
    </location>
</feature>
<sequence length="594" mass="68656">MSELKKREEIEDKFKWNIDKVYKNIEDWENDFEELKKEAVKLREFSGKLTNGESILEYFALNEKISRKAETLYVYAHLKYDEDTSNSTYQSLMSKVDIYMAELASYTAFFVPEILSLDDKFIEDEINRVEGLKPFKFLIEDILKEKPHILSKEMEELLAAASDCLDAPSAIHSILTNADMTFGKIEDEDGNEVELTEGNYSSFIRSKNKDVRKAAFERLFGEYEKLKNTLATSLTASIKTFNFSSKVRKYNSALEASLKPNNIPLEVYKNAVKVINDNLNSLHRYVQIKKKLLGLDEIHMYDLYVPVIEIPKEKIEFNEGVNIVLDALKPLGTEYLDIFKSGVNDGWIDIYENKGKRGGAYSWGGYDTMPYVLLNYNNELGDVSTLAHEMGHSIHSYYSRKEQSYYYANYTLFCAEVASTTNESLLIHYLIEKETDQKKKLYLINQELEQIRTTVFRQLMFAEFELYTHETLEQGIPLTAEDYNKAWHDLNVKYFGNEIVIDKEIDVEWSRIPHFYSDFYVYQYATGYAAASAFSKDILEGKEGAVEKYKGFLKAGGSDYPINILKNAGVDMTTNVPIEATIKRFNELLDMIEK</sequence>
<evidence type="ECO:0000256" key="6">
    <source>
        <dbReference type="RuleBase" id="RU368091"/>
    </source>
</evidence>
<name>A0A399IT43_9CLOT</name>
<accession>A0A399IT43</accession>
<dbReference type="Gene3D" id="1.10.287.830">
    <property type="entry name" value="putative peptidase helix hairpin domain like"/>
    <property type="match status" value="1"/>
</dbReference>
<evidence type="ECO:0000256" key="3">
    <source>
        <dbReference type="ARBA" id="ARBA00022801"/>
    </source>
</evidence>
<dbReference type="InterPro" id="IPR004438">
    <property type="entry name" value="Peptidase_M3B"/>
</dbReference>
<dbReference type="CDD" id="cd09608">
    <property type="entry name" value="M3B_PepF"/>
    <property type="match status" value="1"/>
</dbReference>
<dbReference type="EMBL" id="QXDJ01000001">
    <property type="protein sequence ID" value="RII36235.1"/>
    <property type="molecule type" value="Genomic_DNA"/>
</dbReference>
<dbReference type="AlphaFoldDB" id="A0A399IT43"/>
<dbReference type="GO" id="GO:0006508">
    <property type="term" value="P:proteolysis"/>
    <property type="evidence" value="ECO:0007669"/>
    <property type="project" value="UniProtKB-KW"/>
</dbReference>
<reference evidence="10 11" key="1">
    <citation type="submission" date="2018-08" db="EMBL/GenBank/DDBJ databases">
        <title>Genome of Clostridium chromiireducens C1, DSM12136.</title>
        <authorList>
            <person name="Xing M."/>
            <person name="Wei Y."/>
            <person name="Ang E.L."/>
            <person name="Zhao H."/>
            <person name="Zhang Y."/>
        </authorList>
    </citation>
    <scope>NUCLEOTIDE SEQUENCE [LARGE SCALE GENOMIC DNA]</scope>
    <source>
        <strain evidence="10 11">C1</strain>
    </source>
</reference>
<dbReference type="PANTHER" id="PTHR11804:SF84">
    <property type="entry name" value="SACCHAROLYSIN"/>
    <property type="match status" value="1"/>
</dbReference>
<comment type="cofactor">
    <cofactor evidence="6">
        <name>Zn(2+)</name>
        <dbReference type="ChEBI" id="CHEBI:29105"/>
    </cofactor>
    <text evidence="6">Binds 1 zinc ion.</text>
</comment>
<evidence type="ECO:0000256" key="2">
    <source>
        <dbReference type="ARBA" id="ARBA00022723"/>
    </source>
</evidence>
<dbReference type="InterPro" id="IPR001567">
    <property type="entry name" value="Pept_M3A_M3B_dom"/>
</dbReference>
<feature type="coiled-coil region" evidence="7">
    <location>
        <begin position="18"/>
        <end position="45"/>
    </location>
</feature>
<dbReference type="EC" id="3.4.24.-" evidence="6"/>
<dbReference type="PANTHER" id="PTHR11804">
    <property type="entry name" value="PROTEASE M3 THIMET OLIGOPEPTIDASE-RELATED"/>
    <property type="match status" value="1"/>
</dbReference>
<evidence type="ECO:0000259" key="9">
    <source>
        <dbReference type="Pfam" id="PF08439"/>
    </source>
</evidence>
<dbReference type="GO" id="GO:0004222">
    <property type="term" value="F:metalloendopeptidase activity"/>
    <property type="evidence" value="ECO:0007669"/>
    <property type="project" value="UniProtKB-UniRule"/>
</dbReference>
<comment type="caution">
    <text evidence="10">The sequence shown here is derived from an EMBL/GenBank/DDBJ whole genome shotgun (WGS) entry which is preliminary data.</text>
</comment>
<keyword evidence="5 6" id="KW-0482">Metalloprotease</keyword>
<evidence type="ECO:0000256" key="7">
    <source>
        <dbReference type="SAM" id="Coils"/>
    </source>
</evidence>
<keyword evidence="4 6" id="KW-0862">Zinc</keyword>
<dbReference type="GO" id="GO:0046872">
    <property type="term" value="F:metal ion binding"/>
    <property type="evidence" value="ECO:0007669"/>
    <property type="project" value="UniProtKB-UniRule"/>
</dbReference>
<dbReference type="RefSeq" id="WP_119365614.1">
    <property type="nucleotide sequence ID" value="NZ_QXDJ01000001.1"/>
</dbReference>
<evidence type="ECO:0000313" key="11">
    <source>
        <dbReference type="Proteomes" id="UP000265930"/>
    </source>
</evidence>
<keyword evidence="1 6" id="KW-0645">Protease</keyword>
<dbReference type="Proteomes" id="UP000265930">
    <property type="component" value="Unassembled WGS sequence"/>
</dbReference>
<dbReference type="InterPro" id="IPR013647">
    <property type="entry name" value="OligopepF_N_dom"/>
</dbReference>
<protein>
    <recommendedName>
        <fullName evidence="6">Oligopeptidase F</fullName>
        <ecNumber evidence="6">3.4.24.-</ecNumber>
    </recommendedName>
</protein>
<evidence type="ECO:0000256" key="1">
    <source>
        <dbReference type="ARBA" id="ARBA00022670"/>
    </source>
</evidence>
<keyword evidence="2 6" id="KW-0479">Metal-binding</keyword>
<dbReference type="InterPro" id="IPR045090">
    <property type="entry name" value="Pept_M3A_M3B"/>
</dbReference>
<dbReference type="NCBIfam" id="TIGR00181">
    <property type="entry name" value="pepF"/>
    <property type="match status" value="1"/>
</dbReference>
<comment type="function">
    <text evidence="6">Has oligopeptidase activity and degrades a variety of small bioactive peptides.</text>
</comment>
<evidence type="ECO:0000256" key="5">
    <source>
        <dbReference type="ARBA" id="ARBA00023049"/>
    </source>
</evidence>
<keyword evidence="7" id="KW-0175">Coiled coil</keyword>
<evidence type="ECO:0000259" key="8">
    <source>
        <dbReference type="Pfam" id="PF01432"/>
    </source>
</evidence>
<feature type="domain" description="Peptidase M3A/M3B catalytic" evidence="8">
    <location>
        <begin position="204"/>
        <end position="582"/>
    </location>
</feature>
<gene>
    <name evidence="10" type="primary">pepF</name>
    <name evidence="10" type="ORF">D2A34_02320</name>
</gene>
<evidence type="ECO:0000313" key="10">
    <source>
        <dbReference type="EMBL" id="RII36235.1"/>
    </source>
</evidence>
<organism evidence="10 11">
    <name type="scientific">Clostridium chromiireducens</name>
    <dbReference type="NCBI Taxonomy" id="225345"/>
    <lineage>
        <taxon>Bacteria</taxon>
        <taxon>Bacillati</taxon>
        <taxon>Bacillota</taxon>
        <taxon>Clostridia</taxon>
        <taxon>Eubacteriales</taxon>
        <taxon>Clostridiaceae</taxon>
        <taxon>Clostridium</taxon>
    </lineage>
</organism>
<dbReference type="SUPFAM" id="SSF55486">
    <property type="entry name" value="Metalloproteases ('zincins'), catalytic domain"/>
    <property type="match status" value="1"/>
</dbReference>
<dbReference type="GO" id="GO:0006518">
    <property type="term" value="P:peptide metabolic process"/>
    <property type="evidence" value="ECO:0007669"/>
    <property type="project" value="TreeGrafter"/>
</dbReference>
<dbReference type="Pfam" id="PF08439">
    <property type="entry name" value="Peptidase_M3_N"/>
    <property type="match status" value="1"/>
</dbReference>
<dbReference type="Gene3D" id="1.20.140.70">
    <property type="entry name" value="Oligopeptidase f, N-terminal domain"/>
    <property type="match status" value="1"/>
</dbReference>
<dbReference type="Gene3D" id="1.10.1370.20">
    <property type="entry name" value="Oligoendopeptidase f, C-terminal domain"/>
    <property type="match status" value="1"/>
</dbReference>
<dbReference type="InterPro" id="IPR042088">
    <property type="entry name" value="OligoPept_F_C"/>
</dbReference>
<comment type="similarity">
    <text evidence="6">Belongs to the peptidase M3B family.</text>
</comment>
<proteinExistence type="inferred from homology"/>
<evidence type="ECO:0000256" key="4">
    <source>
        <dbReference type="ARBA" id="ARBA00022833"/>
    </source>
</evidence>
<dbReference type="Pfam" id="PF01432">
    <property type="entry name" value="Peptidase_M3"/>
    <property type="match status" value="1"/>
</dbReference>
<keyword evidence="3 6" id="KW-0378">Hydrolase</keyword>